<evidence type="ECO:0000256" key="2">
    <source>
        <dbReference type="ARBA" id="ARBA00022475"/>
    </source>
</evidence>
<accession>A0ABZ2KUM1</accession>
<dbReference type="EMBL" id="CP089983">
    <property type="protein sequence ID" value="WXB00690.1"/>
    <property type="molecule type" value="Genomic_DNA"/>
</dbReference>
<evidence type="ECO:0000256" key="6">
    <source>
        <dbReference type="SAM" id="Phobius"/>
    </source>
</evidence>
<name>A0ABZ2KUM1_9BACT</name>
<feature type="transmembrane region" description="Helical" evidence="6">
    <location>
        <begin position="55"/>
        <end position="71"/>
    </location>
</feature>
<feature type="transmembrane region" description="Helical" evidence="6">
    <location>
        <begin position="152"/>
        <end position="182"/>
    </location>
</feature>
<dbReference type="PANTHER" id="PTHR30086">
    <property type="entry name" value="ARGININE EXPORTER PROTEIN ARGO"/>
    <property type="match status" value="1"/>
</dbReference>
<gene>
    <name evidence="7" type="ORF">LVJ94_27665</name>
</gene>
<dbReference type="PROSITE" id="PS51257">
    <property type="entry name" value="PROKAR_LIPOPROTEIN"/>
    <property type="match status" value="1"/>
</dbReference>
<dbReference type="InterPro" id="IPR001123">
    <property type="entry name" value="LeuE-type"/>
</dbReference>
<keyword evidence="4 6" id="KW-1133">Transmembrane helix</keyword>
<dbReference type="Proteomes" id="UP001374803">
    <property type="component" value="Chromosome"/>
</dbReference>
<dbReference type="PIRSF" id="PIRSF006324">
    <property type="entry name" value="LeuE"/>
    <property type="match status" value="1"/>
</dbReference>
<evidence type="ECO:0000256" key="1">
    <source>
        <dbReference type="ARBA" id="ARBA00004651"/>
    </source>
</evidence>
<dbReference type="RefSeq" id="WP_394830292.1">
    <property type="nucleotide sequence ID" value="NZ_CP089929.1"/>
</dbReference>
<sequence>MGDLFRHVAAVLPGFALACLALALLPGPATALVLQRSLRDGRGAGLASVAGNELGLFGWALASGAGLTALLQAHRVLFESMRWVGAGMLVWLGISAWRAAGRAGADPTPMPGLRHASKGAAFRASLLSVAANPKAAVFSFSFFPQFLPPRGSVFLCTVLLATIWILIDGAWCACVAMAATRARSWLARGPVRRWMERAMGAILVALGLELATDSR</sequence>
<evidence type="ECO:0000256" key="4">
    <source>
        <dbReference type="ARBA" id="ARBA00022989"/>
    </source>
</evidence>
<keyword evidence="8" id="KW-1185">Reference proteome</keyword>
<dbReference type="PANTHER" id="PTHR30086:SF20">
    <property type="entry name" value="ARGININE EXPORTER PROTEIN ARGO-RELATED"/>
    <property type="match status" value="1"/>
</dbReference>
<comment type="subcellular location">
    <subcellularLocation>
        <location evidence="1">Cell membrane</location>
        <topology evidence="1">Multi-pass membrane protein</topology>
    </subcellularLocation>
</comment>
<keyword evidence="5 6" id="KW-0472">Membrane</keyword>
<organism evidence="7 8">
    <name type="scientific">Pendulispora rubella</name>
    <dbReference type="NCBI Taxonomy" id="2741070"/>
    <lineage>
        <taxon>Bacteria</taxon>
        <taxon>Pseudomonadati</taxon>
        <taxon>Myxococcota</taxon>
        <taxon>Myxococcia</taxon>
        <taxon>Myxococcales</taxon>
        <taxon>Sorangiineae</taxon>
        <taxon>Pendulisporaceae</taxon>
        <taxon>Pendulispora</taxon>
    </lineage>
</organism>
<dbReference type="Pfam" id="PF01810">
    <property type="entry name" value="LysE"/>
    <property type="match status" value="1"/>
</dbReference>
<protein>
    <submittedName>
        <fullName evidence="7">LysE family translocator</fullName>
    </submittedName>
</protein>
<evidence type="ECO:0000313" key="7">
    <source>
        <dbReference type="EMBL" id="WXB00690.1"/>
    </source>
</evidence>
<evidence type="ECO:0000256" key="5">
    <source>
        <dbReference type="ARBA" id="ARBA00023136"/>
    </source>
</evidence>
<keyword evidence="3 6" id="KW-0812">Transmembrane</keyword>
<evidence type="ECO:0000313" key="8">
    <source>
        <dbReference type="Proteomes" id="UP001374803"/>
    </source>
</evidence>
<proteinExistence type="predicted"/>
<reference evidence="7" key="1">
    <citation type="submission" date="2021-12" db="EMBL/GenBank/DDBJ databases">
        <title>Discovery of the Pendulisporaceae a myxobacterial family with distinct sporulation behavior and unique specialized metabolism.</title>
        <authorList>
            <person name="Garcia R."/>
            <person name="Popoff A."/>
            <person name="Bader C.D."/>
            <person name="Loehr J."/>
            <person name="Walesch S."/>
            <person name="Walt C."/>
            <person name="Boldt J."/>
            <person name="Bunk B."/>
            <person name="Haeckl F.J.F.P.J."/>
            <person name="Gunesch A.P."/>
            <person name="Birkelbach J."/>
            <person name="Nuebel U."/>
            <person name="Pietschmann T."/>
            <person name="Bach T."/>
            <person name="Mueller R."/>
        </authorList>
    </citation>
    <scope>NUCLEOTIDE SEQUENCE</scope>
    <source>
        <strain evidence="7">MSr11367</strain>
    </source>
</reference>
<evidence type="ECO:0000256" key="3">
    <source>
        <dbReference type="ARBA" id="ARBA00022692"/>
    </source>
</evidence>
<feature type="transmembrane region" description="Helical" evidence="6">
    <location>
        <begin position="83"/>
        <end position="100"/>
    </location>
</feature>
<keyword evidence="2" id="KW-1003">Cell membrane</keyword>